<proteinExistence type="predicted"/>
<gene>
    <name evidence="2" type="ORF">MM171A01448_0011</name>
    <name evidence="3" type="ORF">MM171B01050_0015</name>
</gene>
<protein>
    <submittedName>
        <fullName evidence="2">Uncharacterized protein</fullName>
    </submittedName>
</protein>
<accession>A0A6M3LTU5</accession>
<sequence length="78" mass="9251">MSVIHIEDKAVPGQPLHFESRTKHLRFADENNPATCKLCLAMVKRAEKYQVQQQREREDREDESERASDYFREHGSNY</sequence>
<dbReference type="EMBL" id="MT143812">
    <property type="protein sequence ID" value="QJB02875.1"/>
    <property type="molecule type" value="Genomic_DNA"/>
</dbReference>
<evidence type="ECO:0000313" key="2">
    <source>
        <dbReference type="EMBL" id="QJA98896.1"/>
    </source>
</evidence>
<name>A0A6M3LTU5_9ZZZZ</name>
<dbReference type="AlphaFoldDB" id="A0A6M3LTU5"/>
<evidence type="ECO:0000256" key="1">
    <source>
        <dbReference type="SAM" id="MobiDB-lite"/>
    </source>
</evidence>
<dbReference type="EMBL" id="MT143616">
    <property type="protein sequence ID" value="QJA98896.1"/>
    <property type="molecule type" value="Genomic_DNA"/>
</dbReference>
<organism evidence="2">
    <name type="scientific">viral metagenome</name>
    <dbReference type="NCBI Taxonomy" id="1070528"/>
    <lineage>
        <taxon>unclassified sequences</taxon>
        <taxon>metagenomes</taxon>
        <taxon>organismal metagenomes</taxon>
    </lineage>
</organism>
<feature type="region of interest" description="Disordered" evidence="1">
    <location>
        <begin position="50"/>
        <end position="78"/>
    </location>
</feature>
<evidence type="ECO:0000313" key="3">
    <source>
        <dbReference type="EMBL" id="QJB02875.1"/>
    </source>
</evidence>
<reference evidence="2" key="1">
    <citation type="submission" date="2020-03" db="EMBL/GenBank/DDBJ databases">
        <title>The deep terrestrial virosphere.</title>
        <authorList>
            <person name="Holmfeldt K."/>
            <person name="Nilsson E."/>
            <person name="Simone D."/>
            <person name="Lopez-Fernandez M."/>
            <person name="Wu X."/>
            <person name="de Brujin I."/>
            <person name="Lundin D."/>
            <person name="Andersson A."/>
            <person name="Bertilsson S."/>
            <person name="Dopson M."/>
        </authorList>
    </citation>
    <scope>NUCLEOTIDE SEQUENCE</scope>
    <source>
        <strain evidence="2">MM171A01448</strain>
        <strain evidence="3">MM171B01050</strain>
    </source>
</reference>